<evidence type="ECO:0000313" key="4">
    <source>
        <dbReference type="Proteomes" id="UP000267368"/>
    </source>
</evidence>
<dbReference type="GO" id="GO:0043908">
    <property type="term" value="F:Ser(Gly)-tRNA(Ala) hydrolase activity"/>
    <property type="evidence" value="ECO:0007669"/>
    <property type="project" value="UniProtKB-UniRule"/>
</dbReference>
<dbReference type="HAMAP" id="MF_00518">
    <property type="entry name" value="Deacylase_Dtd"/>
    <property type="match status" value="1"/>
</dbReference>
<gene>
    <name evidence="2" type="primary">dtd</name>
    <name evidence="3" type="ORF">DMP07_00205</name>
</gene>
<dbReference type="Pfam" id="PF02580">
    <property type="entry name" value="Tyr_Deacylase"/>
    <property type="match status" value="1"/>
</dbReference>
<evidence type="ECO:0000256" key="1">
    <source>
        <dbReference type="ARBA" id="ARBA00009673"/>
    </source>
</evidence>
<comment type="caution">
    <text evidence="3">The sequence shown here is derived from an EMBL/GenBank/DDBJ whole genome shotgun (WGS) entry which is preliminary data.</text>
</comment>
<dbReference type="PANTHER" id="PTHR10472">
    <property type="entry name" value="D-TYROSYL-TRNA TYR DEACYLASE"/>
    <property type="match status" value="1"/>
</dbReference>
<keyword evidence="2" id="KW-0820">tRNA-binding</keyword>
<sequence length="148" mass="16250">MRALVQRVTRAHVDIDGETVSSIDKGFVILLGVGHDDGEEQADKLWAKISKMRIFEDENGKTNIGLADVGGDVLVVSQFTLYADCKRGNRPSFTNAGAPDEANRLYEYFVGLVREDVEHVGTGSFGADMKVELVNDGPFTIWLDTDTL</sequence>
<feature type="short sequence motif" description="Gly-cisPro motif, important for rejection of L-amino acids" evidence="2">
    <location>
        <begin position="137"/>
        <end position="138"/>
    </location>
</feature>
<keyword evidence="4" id="KW-1185">Reference proteome</keyword>
<keyword evidence="2" id="KW-0378">Hydrolase</keyword>
<organism evidence="3 4">
    <name type="scientific">Slackia faecicanis</name>
    <dbReference type="NCBI Taxonomy" id="255723"/>
    <lineage>
        <taxon>Bacteria</taxon>
        <taxon>Bacillati</taxon>
        <taxon>Actinomycetota</taxon>
        <taxon>Coriobacteriia</taxon>
        <taxon>Eggerthellales</taxon>
        <taxon>Eggerthellaceae</taxon>
        <taxon>Slackia</taxon>
    </lineage>
</organism>
<dbReference type="RefSeq" id="WP_123197157.1">
    <property type="nucleotide sequence ID" value="NZ_QICB01000001.1"/>
</dbReference>
<dbReference type="EC" id="3.1.1.-" evidence="2"/>
<protein>
    <recommendedName>
        <fullName evidence="2">D-aminoacyl-tRNA deacylase</fullName>
        <shortName evidence="2">DTD</shortName>
        <ecNumber evidence="2">3.1.1.96</ecNumber>
    </recommendedName>
    <alternativeName>
        <fullName evidence="2">Gly-tRNA(Ala) deacylase</fullName>
        <ecNumber evidence="2">3.1.1.-</ecNumber>
    </alternativeName>
</protein>
<dbReference type="NCBIfam" id="TIGR00256">
    <property type="entry name" value="D-aminoacyl-tRNA deacylase"/>
    <property type="match status" value="1"/>
</dbReference>
<dbReference type="Proteomes" id="UP000267368">
    <property type="component" value="Unassembled WGS sequence"/>
</dbReference>
<dbReference type="InterPro" id="IPR003732">
    <property type="entry name" value="Daa-tRNA_deacyls_DTD"/>
</dbReference>
<name>A0A3N0AGY6_9ACTN</name>
<dbReference type="Gene3D" id="3.50.80.10">
    <property type="entry name" value="D-tyrosyl-tRNA(Tyr) deacylase"/>
    <property type="match status" value="1"/>
</dbReference>
<accession>A0A3N0AGY6</accession>
<dbReference type="EC" id="3.1.1.96" evidence="2"/>
<dbReference type="GO" id="GO:0005737">
    <property type="term" value="C:cytoplasm"/>
    <property type="evidence" value="ECO:0007669"/>
    <property type="project" value="UniProtKB-SubCell"/>
</dbReference>
<comment type="similarity">
    <text evidence="1 2">Belongs to the DTD family.</text>
</comment>
<dbReference type="PANTHER" id="PTHR10472:SF5">
    <property type="entry name" value="D-AMINOACYL-TRNA DEACYLASE 1"/>
    <property type="match status" value="1"/>
</dbReference>
<dbReference type="GO" id="GO:0019478">
    <property type="term" value="P:D-amino acid catabolic process"/>
    <property type="evidence" value="ECO:0007669"/>
    <property type="project" value="UniProtKB-UniRule"/>
</dbReference>
<evidence type="ECO:0000256" key="2">
    <source>
        <dbReference type="HAMAP-Rule" id="MF_00518"/>
    </source>
</evidence>
<comment type="subcellular location">
    <subcellularLocation>
        <location evidence="2">Cytoplasm</location>
    </subcellularLocation>
</comment>
<comment type="catalytic activity">
    <reaction evidence="2">
        <text>glycyl-tRNA(Ala) + H2O = tRNA(Ala) + glycine + H(+)</text>
        <dbReference type="Rhea" id="RHEA:53744"/>
        <dbReference type="Rhea" id="RHEA-COMP:9657"/>
        <dbReference type="Rhea" id="RHEA-COMP:13640"/>
        <dbReference type="ChEBI" id="CHEBI:15377"/>
        <dbReference type="ChEBI" id="CHEBI:15378"/>
        <dbReference type="ChEBI" id="CHEBI:57305"/>
        <dbReference type="ChEBI" id="CHEBI:78442"/>
        <dbReference type="ChEBI" id="CHEBI:78522"/>
    </reaction>
</comment>
<dbReference type="GO" id="GO:0106026">
    <property type="term" value="F:Gly-tRNA(Ala) deacylase activity"/>
    <property type="evidence" value="ECO:0007669"/>
    <property type="project" value="UniProtKB-UniRule"/>
</dbReference>
<keyword evidence="2" id="KW-0963">Cytoplasm</keyword>
<dbReference type="FunFam" id="3.50.80.10:FF:000001">
    <property type="entry name" value="D-aminoacyl-tRNA deacylase"/>
    <property type="match status" value="1"/>
</dbReference>
<dbReference type="EMBL" id="QICB01000001">
    <property type="protein sequence ID" value="RNL21315.1"/>
    <property type="molecule type" value="Genomic_DNA"/>
</dbReference>
<dbReference type="GO" id="GO:0051500">
    <property type="term" value="F:D-tyrosyl-tRNA(Tyr) deacylase activity"/>
    <property type="evidence" value="ECO:0007669"/>
    <property type="project" value="TreeGrafter"/>
</dbReference>
<dbReference type="GO" id="GO:0000049">
    <property type="term" value="F:tRNA binding"/>
    <property type="evidence" value="ECO:0007669"/>
    <property type="project" value="UniProtKB-UniRule"/>
</dbReference>
<dbReference type="SUPFAM" id="SSF69500">
    <property type="entry name" value="DTD-like"/>
    <property type="match status" value="1"/>
</dbReference>
<evidence type="ECO:0000313" key="3">
    <source>
        <dbReference type="EMBL" id="RNL21315.1"/>
    </source>
</evidence>
<comment type="subunit">
    <text evidence="2">Homodimer.</text>
</comment>
<keyword evidence="2" id="KW-0694">RNA-binding</keyword>
<dbReference type="InterPro" id="IPR023509">
    <property type="entry name" value="DTD-like_sf"/>
</dbReference>
<dbReference type="OrthoDB" id="9801395at2"/>
<comment type="function">
    <text evidence="2">An aminoacyl-tRNA editing enzyme that deacylates mischarged D-aminoacyl-tRNAs. Also deacylates mischarged glycyl-tRNA(Ala), protecting cells against glycine mischarging by AlaRS. Acts via tRNA-based rather than protein-based catalysis; rejects L-amino acids rather than detecting D-amino acids in the active site. By recycling D-aminoacyl-tRNA to D-amino acids and free tRNA molecules, this enzyme counteracts the toxicity associated with the formation of D-aminoacyl-tRNA entities in vivo and helps enforce protein L-homochirality.</text>
</comment>
<proteinExistence type="inferred from homology"/>
<comment type="domain">
    <text evidence="2">A Gly-cisPro motif from one monomer fits into the active site of the other monomer to allow specific chiral rejection of L-amino acids.</text>
</comment>
<dbReference type="AlphaFoldDB" id="A0A3N0AGY6"/>
<comment type="catalytic activity">
    <reaction evidence="2">
        <text>a D-aminoacyl-tRNA + H2O = a tRNA + a D-alpha-amino acid + H(+)</text>
        <dbReference type="Rhea" id="RHEA:13953"/>
        <dbReference type="Rhea" id="RHEA-COMP:10123"/>
        <dbReference type="Rhea" id="RHEA-COMP:10124"/>
        <dbReference type="ChEBI" id="CHEBI:15377"/>
        <dbReference type="ChEBI" id="CHEBI:15378"/>
        <dbReference type="ChEBI" id="CHEBI:59871"/>
        <dbReference type="ChEBI" id="CHEBI:78442"/>
        <dbReference type="ChEBI" id="CHEBI:79333"/>
        <dbReference type="EC" id="3.1.1.96"/>
    </reaction>
</comment>
<reference evidence="4" key="1">
    <citation type="submission" date="2018-05" db="EMBL/GenBank/DDBJ databases">
        <title>Genome Sequencing of selected type strains of the family Eggerthellaceae.</title>
        <authorList>
            <person name="Danylec N."/>
            <person name="Stoll D.A."/>
            <person name="Doetsch A."/>
            <person name="Huch M."/>
        </authorList>
    </citation>
    <scope>NUCLEOTIDE SEQUENCE [LARGE SCALE GENOMIC DNA]</scope>
    <source>
        <strain evidence="4">DSM 17537</strain>
    </source>
</reference>
<dbReference type="CDD" id="cd00563">
    <property type="entry name" value="Dtyr_deacylase"/>
    <property type="match status" value="1"/>
</dbReference>